<feature type="domain" description="BAAT/Acyl-CoA thioester hydrolase C-terminal" evidence="2">
    <location>
        <begin position="194"/>
        <end position="347"/>
    </location>
</feature>
<sequence length="622" mass="69941">MALRRSIVSLTSWFRFYFADRSDGSWPFMKRFLSSIIIFGLLMGIFIGVSHLTNYRWNNDTTDLTVHSTTADTSISFKNTTGVELPRRNTYRVREIRDSIFIKQPSTGKIQKDDIILRVPMDANGQVIHTIPGMVRGMPAAVFVHGAGVGNSNDSFNDVGADLASAGFATLVMDKPRWDTNDFTRDYPASAKAYEKAVEYLRQLPYVDADKVGLFTTSEGTWISPYIVRDDKHIAFEIMMSPMVFSPRHSLGFSVSQLFAILGANNGYQNIVQRVFSLDTASFGFGNIDFESQIVQGYNVPILVAYGAKDVLTAQVSGAQRILELAHKAGNWDVTIRDYPIGNHVLRVGDQTQARTLYVDHYEYDFVDWAVGVARGLEQSTSKIAGSDVQQAILVPEDLRAHRTMTFYAVVIHSLMIIFLALSVLIGVYSLGKKLLFTVTRRKRHVFGFVGRYQSVLIRISLVTIAAMLLFFAAIAQLVYRVINLIWGAAPESPGMIYWSWYAVQTVCVIVIFTWAVVGTTLIESAYQRWIFPRIMHEGYKASIEHIAQNWTQKATHVPTCARLVRHAHRTQTTDTDSQILDESACKPILASTKLGIIFFGVTTIAMFFVLLMFSFWGVFIY</sequence>
<dbReference type="Pfam" id="PF08840">
    <property type="entry name" value="BAAT_C"/>
    <property type="match status" value="1"/>
</dbReference>
<keyword evidence="1" id="KW-0472">Membrane</keyword>
<protein>
    <submittedName>
        <fullName evidence="3">Alpha/beta hydrolase family protein</fullName>
        <ecNumber evidence="3">3.4.-.-</ecNumber>
    </submittedName>
</protein>
<dbReference type="EMBL" id="JBHTHQ010000021">
    <property type="protein sequence ID" value="MFD0705197.1"/>
    <property type="molecule type" value="Genomic_DNA"/>
</dbReference>
<organism evidence="3 4">
    <name type="scientific">Alloscardovia venturai</name>
    <dbReference type="NCBI Taxonomy" id="1769421"/>
    <lineage>
        <taxon>Bacteria</taxon>
        <taxon>Bacillati</taxon>
        <taxon>Actinomycetota</taxon>
        <taxon>Actinomycetes</taxon>
        <taxon>Bifidobacteriales</taxon>
        <taxon>Bifidobacteriaceae</taxon>
        <taxon>Alloscardovia</taxon>
    </lineage>
</organism>
<dbReference type="PANTHER" id="PTHR43265">
    <property type="entry name" value="ESTERASE ESTD"/>
    <property type="match status" value="1"/>
</dbReference>
<comment type="caution">
    <text evidence="3">The sequence shown here is derived from an EMBL/GenBank/DDBJ whole genome shotgun (WGS) entry which is preliminary data.</text>
</comment>
<proteinExistence type="predicted"/>
<gene>
    <name evidence="3" type="ORF">ACFQY8_05500</name>
</gene>
<keyword evidence="1" id="KW-1133">Transmembrane helix</keyword>
<keyword evidence="3" id="KW-0378">Hydrolase</keyword>
<dbReference type="Proteomes" id="UP001597036">
    <property type="component" value="Unassembled WGS sequence"/>
</dbReference>
<feature type="transmembrane region" description="Helical" evidence="1">
    <location>
        <begin position="499"/>
        <end position="523"/>
    </location>
</feature>
<name>A0ABW2YAQ8_9BIFI</name>
<dbReference type="GO" id="GO:0016787">
    <property type="term" value="F:hydrolase activity"/>
    <property type="evidence" value="ECO:0007669"/>
    <property type="project" value="UniProtKB-KW"/>
</dbReference>
<evidence type="ECO:0000256" key="1">
    <source>
        <dbReference type="SAM" id="Phobius"/>
    </source>
</evidence>
<accession>A0ABW2YAQ8</accession>
<dbReference type="SUPFAM" id="SSF53474">
    <property type="entry name" value="alpha/beta-Hydrolases"/>
    <property type="match status" value="1"/>
</dbReference>
<dbReference type="EC" id="3.4.-.-" evidence="3"/>
<dbReference type="InterPro" id="IPR014940">
    <property type="entry name" value="BAAT_C"/>
</dbReference>
<dbReference type="Gene3D" id="3.40.50.1820">
    <property type="entry name" value="alpha/beta hydrolase"/>
    <property type="match status" value="1"/>
</dbReference>
<dbReference type="PANTHER" id="PTHR43265:SF1">
    <property type="entry name" value="ESTERASE ESTD"/>
    <property type="match status" value="1"/>
</dbReference>
<reference evidence="4" key="1">
    <citation type="journal article" date="2019" name="Int. J. Syst. Evol. Microbiol.">
        <title>The Global Catalogue of Microorganisms (GCM) 10K type strain sequencing project: providing services to taxonomists for standard genome sequencing and annotation.</title>
        <authorList>
            <consortium name="The Broad Institute Genomics Platform"/>
            <consortium name="The Broad Institute Genome Sequencing Center for Infectious Disease"/>
            <person name="Wu L."/>
            <person name="Ma J."/>
        </authorList>
    </citation>
    <scope>NUCLEOTIDE SEQUENCE [LARGE SCALE GENOMIC DNA]</scope>
    <source>
        <strain evidence="4">CCM 8604</strain>
    </source>
</reference>
<feature type="transmembrane region" description="Helical" evidence="1">
    <location>
        <begin position="407"/>
        <end position="432"/>
    </location>
</feature>
<evidence type="ECO:0000313" key="3">
    <source>
        <dbReference type="EMBL" id="MFD0705197.1"/>
    </source>
</evidence>
<feature type="transmembrane region" description="Helical" evidence="1">
    <location>
        <begin position="32"/>
        <end position="52"/>
    </location>
</feature>
<keyword evidence="1" id="KW-0812">Transmembrane</keyword>
<dbReference type="InterPro" id="IPR053145">
    <property type="entry name" value="AB_hydrolase_Est10"/>
</dbReference>
<dbReference type="InterPro" id="IPR029058">
    <property type="entry name" value="AB_hydrolase_fold"/>
</dbReference>
<keyword evidence="4" id="KW-1185">Reference proteome</keyword>
<dbReference type="RefSeq" id="WP_377938892.1">
    <property type="nucleotide sequence ID" value="NZ_JBHTHQ010000021.1"/>
</dbReference>
<evidence type="ECO:0000259" key="2">
    <source>
        <dbReference type="Pfam" id="PF08840"/>
    </source>
</evidence>
<evidence type="ECO:0000313" key="4">
    <source>
        <dbReference type="Proteomes" id="UP001597036"/>
    </source>
</evidence>
<feature type="transmembrane region" description="Helical" evidence="1">
    <location>
        <begin position="597"/>
        <end position="620"/>
    </location>
</feature>
<feature type="transmembrane region" description="Helical" evidence="1">
    <location>
        <begin position="453"/>
        <end position="479"/>
    </location>
</feature>